<dbReference type="InterPro" id="IPR024845">
    <property type="entry name" value="NHS-like"/>
</dbReference>
<accession>A0A7R8WLS3</accession>
<dbReference type="Pfam" id="PF15273">
    <property type="entry name" value="NHS"/>
    <property type="match status" value="1"/>
</dbReference>
<name>A0A7R8WLS3_9CRUS</name>
<evidence type="ECO:0000313" key="1">
    <source>
        <dbReference type="EMBL" id="CAD7231398.1"/>
    </source>
</evidence>
<protein>
    <submittedName>
        <fullName evidence="1">Uncharacterized protein</fullName>
    </submittedName>
</protein>
<sequence length="155" mass="17921">MPSLYDSLPDWTSDEETVEELLDPQNLMPFHDHAQEDGVHVRLPSPEAKMKVLSEKYPAEVIPLDVSGAFSRMTAFRRSLTHFDYARRKKKKGRRRNTITGDGQEEVREAINRDAKRRLNSFIVVKFGGIRLFYQRKSAVRSDNPERIEGPPPVR</sequence>
<dbReference type="EMBL" id="OB663468">
    <property type="protein sequence ID" value="CAD7231398.1"/>
    <property type="molecule type" value="Genomic_DNA"/>
</dbReference>
<reference evidence="1" key="1">
    <citation type="submission" date="2020-11" db="EMBL/GenBank/DDBJ databases">
        <authorList>
            <person name="Tran Van P."/>
        </authorList>
    </citation>
    <scope>NUCLEOTIDE SEQUENCE</scope>
</reference>
<dbReference type="AlphaFoldDB" id="A0A7R8WLS3"/>
<dbReference type="OrthoDB" id="8965057at2759"/>
<organism evidence="1">
    <name type="scientific">Cyprideis torosa</name>
    <dbReference type="NCBI Taxonomy" id="163714"/>
    <lineage>
        <taxon>Eukaryota</taxon>
        <taxon>Metazoa</taxon>
        <taxon>Ecdysozoa</taxon>
        <taxon>Arthropoda</taxon>
        <taxon>Crustacea</taxon>
        <taxon>Oligostraca</taxon>
        <taxon>Ostracoda</taxon>
        <taxon>Podocopa</taxon>
        <taxon>Podocopida</taxon>
        <taxon>Cytherocopina</taxon>
        <taxon>Cytheroidea</taxon>
        <taxon>Cytherideidae</taxon>
        <taxon>Cyprideis</taxon>
    </lineage>
</organism>
<gene>
    <name evidence="1" type="ORF">CTOB1V02_LOCUS9245</name>
</gene>
<proteinExistence type="predicted"/>